<dbReference type="InterPro" id="IPR001173">
    <property type="entry name" value="Glyco_trans_2-like"/>
</dbReference>
<evidence type="ECO:0000313" key="3">
    <source>
        <dbReference type="Proteomes" id="UP001595764"/>
    </source>
</evidence>
<dbReference type="RefSeq" id="WP_377873703.1">
    <property type="nucleotide sequence ID" value="NZ_JBHMAY010000057.1"/>
</dbReference>
<dbReference type="CDD" id="cd04186">
    <property type="entry name" value="GT_2_like_c"/>
    <property type="match status" value="1"/>
</dbReference>
<dbReference type="Proteomes" id="UP001595764">
    <property type="component" value="Unassembled WGS sequence"/>
</dbReference>
<dbReference type="EMBL" id="JBHRWI010000063">
    <property type="protein sequence ID" value="MFC3516505.1"/>
    <property type="molecule type" value="Genomic_DNA"/>
</dbReference>
<dbReference type="PANTHER" id="PTHR43179:SF7">
    <property type="entry name" value="RHAMNOSYLTRANSFERASE WBBL"/>
    <property type="match status" value="1"/>
</dbReference>
<evidence type="ECO:0000313" key="2">
    <source>
        <dbReference type="EMBL" id="MFC3516505.1"/>
    </source>
</evidence>
<comment type="caution">
    <text evidence="2">The sequence shown here is derived from an EMBL/GenBank/DDBJ whole genome shotgun (WGS) entry which is preliminary data.</text>
</comment>
<organism evidence="2 3">
    <name type="scientific">Amycolatopsis halotolerans</name>
    <dbReference type="NCBI Taxonomy" id="330083"/>
    <lineage>
        <taxon>Bacteria</taxon>
        <taxon>Bacillati</taxon>
        <taxon>Actinomycetota</taxon>
        <taxon>Actinomycetes</taxon>
        <taxon>Pseudonocardiales</taxon>
        <taxon>Pseudonocardiaceae</taxon>
        <taxon>Amycolatopsis</taxon>
    </lineage>
</organism>
<dbReference type="EC" id="2.4.-.-" evidence="2"/>
<name>A0ABV7QX74_9PSEU</name>
<dbReference type="Pfam" id="PF00535">
    <property type="entry name" value="Glycos_transf_2"/>
    <property type="match status" value="1"/>
</dbReference>
<keyword evidence="3" id="KW-1185">Reference proteome</keyword>
<sequence>MTEQRTYGDRVGVVTVTYFPGETLEKFLDTLDKATDRDVHVVVADNASTDGAPEKAAERENVTLVSIGENVGYGTAANRGVAALDDSYGWVVVVNPDLEWEPGSLDALLEVAGRWPRGAAFGPLIHDLDGTVYPSARLLPSFGRGIGHAVFSKVWPGNPWTREYRQENAAPTERTSGWLSGSCQLFRREAFDSVGGFDTRYFMYFEDVDLGDRLAKAGWQNVYAPSSSVMHIGGHSTARASAKMLRAHHSSAYRYLADRHQGLLWKPVLAAVKLGLALRVKLETRKG</sequence>
<gene>
    <name evidence="2" type="ORF">ACFORO_40515</name>
</gene>
<evidence type="ECO:0000259" key="1">
    <source>
        <dbReference type="Pfam" id="PF00535"/>
    </source>
</evidence>
<dbReference type="GO" id="GO:0016757">
    <property type="term" value="F:glycosyltransferase activity"/>
    <property type="evidence" value="ECO:0007669"/>
    <property type="project" value="UniProtKB-KW"/>
</dbReference>
<proteinExistence type="predicted"/>
<accession>A0ABV7QX74</accession>
<dbReference type="Gene3D" id="3.90.550.10">
    <property type="entry name" value="Spore Coat Polysaccharide Biosynthesis Protein SpsA, Chain A"/>
    <property type="match status" value="1"/>
</dbReference>
<reference evidence="3" key="1">
    <citation type="journal article" date="2019" name="Int. J. Syst. Evol. Microbiol.">
        <title>The Global Catalogue of Microorganisms (GCM) 10K type strain sequencing project: providing services to taxonomists for standard genome sequencing and annotation.</title>
        <authorList>
            <consortium name="The Broad Institute Genomics Platform"/>
            <consortium name="The Broad Institute Genome Sequencing Center for Infectious Disease"/>
            <person name="Wu L."/>
            <person name="Ma J."/>
        </authorList>
    </citation>
    <scope>NUCLEOTIDE SEQUENCE [LARGE SCALE GENOMIC DNA]</scope>
    <source>
        <strain evidence="3">CGMCC 4.7682</strain>
    </source>
</reference>
<feature type="domain" description="Glycosyltransferase 2-like" evidence="1">
    <location>
        <begin position="13"/>
        <end position="194"/>
    </location>
</feature>
<keyword evidence="2" id="KW-0328">Glycosyltransferase</keyword>
<dbReference type="InterPro" id="IPR029044">
    <property type="entry name" value="Nucleotide-diphossugar_trans"/>
</dbReference>
<keyword evidence="2" id="KW-0808">Transferase</keyword>
<protein>
    <submittedName>
        <fullName evidence="2">Glycosyltransferase family 2 protein</fullName>
        <ecNumber evidence="2">2.4.-.-</ecNumber>
    </submittedName>
</protein>
<dbReference type="PANTHER" id="PTHR43179">
    <property type="entry name" value="RHAMNOSYLTRANSFERASE WBBL"/>
    <property type="match status" value="1"/>
</dbReference>
<dbReference type="SUPFAM" id="SSF53448">
    <property type="entry name" value="Nucleotide-diphospho-sugar transferases"/>
    <property type="match status" value="1"/>
</dbReference>